<organism evidence="2">
    <name type="scientific">Tanacetum cinerariifolium</name>
    <name type="common">Dalmatian daisy</name>
    <name type="synonym">Chrysanthemum cinerariifolium</name>
    <dbReference type="NCBI Taxonomy" id="118510"/>
    <lineage>
        <taxon>Eukaryota</taxon>
        <taxon>Viridiplantae</taxon>
        <taxon>Streptophyta</taxon>
        <taxon>Embryophyta</taxon>
        <taxon>Tracheophyta</taxon>
        <taxon>Spermatophyta</taxon>
        <taxon>Magnoliopsida</taxon>
        <taxon>eudicotyledons</taxon>
        <taxon>Gunneridae</taxon>
        <taxon>Pentapetalae</taxon>
        <taxon>asterids</taxon>
        <taxon>campanulids</taxon>
        <taxon>Asterales</taxon>
        <taxon>Asteraceae</taxon>
        <taxon>Asteroideae</taxon>
        <taxon>Anthemideae</taxon>
        <taxon>Anthemidinae</taxon>
        <taxon>Tanacetum</taxon>
    </lineage>
</organism>
<sequence length="438" mass="51200">MVSCYFIQILLQNSTSLFYANGEKYATPWSDVDQIYCSDWSLSMIAKARMTMSGMIDMIKLFEIENERDFRVVRETYVTCQEFNVRYQERREQMIEMQPFLHMSTVLADSYNSLKELPDYELEKCRELPDYELEKCRELMKSITKTQLKVLKKISFIAKLRQMKAMNDPEEFYDALFCLRDDKRDDYNALMAVNNVIAEAKEKLNTKEAHLESLLNIMFDFKMTDDMPIMDEVVSKIHKNGYFEFNPLRTNELPDNYCVFEVNYDGVFNEYSLRCSLEEGLTIVKDASDEEMKSKLKSHEKRKLDACSMSPHELVEWEQQEAGSPYLRTPHLKPRRKGIEFPYGYIDVGDSSKHCDLVHENVVDNGHSLLNMDKERFSNNVVLDDVVTDTLAFTLPLILKKKCRNKVNVTTKTRCINNLNTMRLSVSLTILVKLASYT</sequence>
<protein>
    <submittedName>
        <fullName evidence="2">Phospholipase-like protein</fullName>
    </submittedName>
</protein>
<accession>A0A699GU06</accession>
<dbReference type="EMBL" id="BKCJ010054246">
    <property type="protein sequence ID" value="GEW33717.1"/>
    <property type="molecule type" value="Genomic_DNA"/>
</dbReference>
<comment type="caution">
    <text evidence="2">The sequence shown here is derived from an EMBL/GenBank/DDBJ whole genome shotgun (WGS) entry which is preliminary data.</text>
</comment>
<name>A0A699GU06_TANCI</name>
<evidence type="ECO:0000313" key="2">
    <source>
        <dbReference type="EMBL" id="GEW33717.1"/>
    </source>
</evidence>
<proteinExistence type="predicted"/>
<dbReference type="AlphaFoldDB" id="A0A699GU06"/>
<reference evidence="2" key="1">
    <citation type="journal article" date="2019" name="Sci. Rep.">
        <title>Draft genome of Tanacetum cinerariifolium, the natural source of mosquito coil.</title>
        <authorList>
            <person name="Yamashiro T."/>
            <person name="Shiraishi A."/>
            <person name="Satake H."/>
            <person name="Nakayama K."/>
        </authorList>
    </citation>
    <scope>NUCLEOTIDE SEQUENCE</scope>
</reference>
<keyword evidence="1" id="KW-0175">Coiled coil</keyword>
<feature type="coiled-coil region" evidence="1">
    <location>
        <begin position="190"/>
        <end position="217"/>
    </location>
</feature>
<gene>
    <name evidence="2" type="ORF">Tci_205693</name>
</gene>
<evidence type="ECO:0000256" key="1">
    <source>
        <dbReference type="SAM" id="Coils"/>
    </source>
</evidence>